<dbReference type="EMBL" id="VDFC01000085">
    <property type="protein sequence ID" value="KAA0921358.1"/>
    <property type="molecule type" value="Genomic_DNA"/>
</dbReference>
<feature type="region of interest" description="Disordered" evidence="1">
    <location>
        <begin position="1"/>
        <end position="60"/>
    </location>
</feature>
<feature type="compositionally biased region" description="Polar residues" evidence="1">
    <location>
        <begin position="8"/>
        <end position="19"/>
    </location>
</feature>
<reference evidence="3 4" key="1">
    <citation type="submission" date="2019-05" db="EMBL/GenBank/DDBJ databases">
        <authorList>
            <person name="Hariharan J."/>
            <person name="Choudoir M.J."/>
            <person name="Diebold P."/>
            <person name="Panke-Buisse K."/>
            <person name="Buckley D.H."/>
        </authorList>
    </citation>
    <scope>NUCLEOTIDE SEQUENCE [LARGE SCALE GENOMIC DNA]</scope>
    <source>
        <strain evidence="3 4">SUN51</strain>
    </source>
</reference>
<organism evidence="3 4">
    <name type="scientific">Streptomyces apricus</name>
    <dbReference type="NCBI Taxonomy" id="1828112"/>
    <lineage>
        <taxon>Bacteria</taxon>
        <taxon>Bacillati</taxon>
        <taxon>Actinomycetota</taxon>
        <taxon>Actinomycetes</taxon>
        <taxon>Kitasatosporales</taxon>
        <taxon>Streptomycetaceae</taxon>
        <taxon>Streptomyces</taxon>
    </lineage>
</organism>
<keyword evidence="4" id="KW-1185">Reference proteome</keyword>
<feature type="compositionally biased region" description="Basic residues" evidence="1">
    <location>
        <begin position="46"/>
        <end position="58"/>
    </location>
</feature>
<proteinExistence type="predicted"/>
<evidence type="ECO:0000313" key="4">
    <source>
        <dbReference type="Proteomes" id="UP000324965"/>
    </source>
</evidence>
<comment type="caution">
    <text evidence="3">The sequence shown here is derived from an EMBL/GenBank/DDBJ whole genome shotgun (WGS) entry which is preliminary data.</text>
</comment>
<feature type="domain" description="SnoaL-like" evidence="2">
    <location>
        <begin position="71"/>
        <end position="178"/>
    </location>
</feature>
<evidence type="ECO:0000313" key="3">
    <source>
        <dbReference type="EMBL" id="KAA0921358.1"/>
    </source>
</evidence>
<dbReference type="Gene3D" id="3.10.450.50">
    <property type="match status" value="1"/>
</dbReference>
<dbReference type="AlphaFoldDB" id="A0A5A9ZVC5"/>
<name>A0A5A9ZVC5_9ACTN</name>
<dbReference type="Proteomes" id="UP000324965">
    <property type="component" value="Unassembled WGS sequence"/>
</dbReference>
<evidence type="ECO:0000256" key="1">
    <source>
        <dbReference type="SAM" id="MobiDB-lite"/>
    </source>
</evidence>
<evidence type="ECO:0000259" key="2">
    <source>
        <dbReference type="Pfam" id="PF12680"/>
    </source>
</evidence>
<sequence length="194" mass="21521">MSGRSQRETGLSNIQSTRGRAQDGGRDRHRSSGARHEADMAEPTSPRHHRPRPLRSRRSLMSIERNKEIAHRMVEGFSAEGDINATFDLLREDAVWTVMANPASVPHAGGMPKEQFIEHITNFRRSTPDGLRMTVTGVTAEGERVAVEAEATGTLSNGNTLNQVYHFLFEIKSDKVTAVREYIDTAHAVAAFRG</sequence>
<dbReference type="Pfam" id="PF12680">
    <property type="entry name" value="SnoaL_2"/>
    <property type="match status" value="1"/>
</dbReference>
<accession>A0A5A9ZVC5</accession>
<dbReference type="InterPro" id="IPR032710">
    <property type="entry name" value="NTF2-like_dom_sf"/>
</dbReference>
<dbReference type="InterPro" id="IPR037401">
    <property type="entry name" value="SnoaL-like"/>
</dbReference>
<gene>
    <name evidence="3" type="ORF">FGF04_36940</name>
</gene>
<protein>
    <recommendedName>
        <fullName evidence="2">SnoaL-like domain-containing protein</fullName>
    </recommendedName>
</protein>
<dbReference type="OrthoDB" id="6657864at2"/>
<dbReference type="SUPFAM" id="SSF54427">
    <property type="entry name" value="NTF2-like"/>
    <property type="match status" value="1"/>
</dbReference>